<evidence type="ECO:0000256" key="2">
    <source>
        <dbReference type="ARBA" id="ARBA00022617"/>
    </source>
</evidence>
<dbReference type="Proteomes" id="UP000264702">
    <property type="component" value="Unassembled WGS sequence"/>
</dbReference>
<dbReference type="InterPro" id="IPR008168">
    <property type="entry name" value="Cyt_C_IC"/>
</dbReference>
<keyword evidence="7" id="KW-0472">Membrane</keyword>
<keyword evidence="10" id="KW-1185">Reference proteome</keyword>
<dbReference type="SUPFAM" id="SSF46626">
    <property type="entry name" value="Cytochrome c"/>
    <property type="match status" value="1"/>
</dbReference>
<evidence type="ECO:0000313" key="10">
    <source>
        <dbReference type="Proteomes" id="UP000264702"/>
    </source>
</evidence>
<evidence type="ECO:0000256" key="7">
    <source>
        <dbReference type="SAM" id="Phobius"/>
    </source>
</evidence>
<keyword evidence="1" id="KW-0813">Transport</keyword>
<keyword evidence="7" id="KW-1133">Transmembrane helix</keyword>
<feature type="domain" description="Cytochrome c" evidence="8">
    <location>
        <begin position="56"/>
        <end position="139"/>
    </location>
</feature>
<evidence type="ECO:0000259" key="8">
    <source>
        <dbReference type="PROSITE" id="PS51007"/>
    </source>
</evidence>
<evidence type="ECO:0000256" key="6">
    <source>
        <dbReference type="PROSITE-ProRule" id="PRU00433"/>
    </source>
</evidence>
<keyword evidence="5 6" id="KW-0408">Iron</keyword>
<protein>
    <submittedName>
        <fullName evidence="9">Cytochrome c</fullName>
    </submittedName>
</protein>
<keyword evidence="4" id="KW-0249">Electron transport</keyword>
<feature type="transmembrane region" description="Helical" evidence="7">
    <location>
        <begin position="24"/>
        <end position="46"/>
    </location>
</feature>
<dbReference type="GO" id="GO:0020037">
    <property type="term" value="F:heme binding"/>
    <property type="evidence" value="ECO:0007669"/>
    <property type="project" value="InterPro"/>
</dbReference>
<comment type="caution">
    <text evidence="9">The sequence shown here is derived from an EMBL/GenBank/DDBJ whole genome shotgun (WGS) entry which is preliminary data.</text>
</comment>
<dbReference type="Gene3D" id="1.10.760.10">
    <property type="entry name" value="Cytochrome c-like domain"/>
    <property type="match status" value="1"/>
</dbReference>
<name>A0A372IV45_9BACT</name>
<evidence type="ECO:0000256" key="4">
    <source>
        <dbReference type="ARBA" id="ARBA00022982"/>
    </source>
</evidence>
<keyword evidence="3 6" id="KW-0479">Metal-binding</keyword>
<reference evidence="9 10" key="1">
    <citation type="submission" date="2018-08" db="EMBL/GenBank/DDBJ databases">
        <title>Acidipila sp. 4G-K13, an acidobacterium isolated from forest soil.</title>
        <authorList>
            <person name="Gao Z.-H."/>
            <person name="Qiu L.-H."/>
        </authorList>
    </citation>
    <scope>NUCLEOTIDE SEQUENCE [LARGE SCALE GENOMIC DNA]</scope>
    <source>
        <strain evidence="9 10">4G-K13</strain>
    </source>
</reference>
<dbReference type="PRINTS" id="PR00605">
    <property type="entry name" value="CYTCHROMECIC"/>
</dbReference>
<dbReference type="PROSITE" id="PS51007">
    <property type="entry name" value="CYTC"/>
    <property type="match status" value="1"/>
</dbReference>
<dbReference type="GO" id="GO:0005506">
    <property type="term" value="F:iron ion binding"/>
    <property type="evidence" value="ECO:0007669"/>
    <property type="project" value="InterPro"/>
</dbReference>
<dbReference type="InterPro" id="IPR036909">
    <property type="entry name" value="Cyt_c-like_dom_sf"/>
</dbReference>
<accession>A0A372IV45</accession>
<dbReference type="PANTHER" id="PTHR37823:SF1">
    <property type="entry name" value="CYTOCHROME C-553-LIKE"/>
    <property type="match status" value="1"/>
</dbReference>
<evidence type="ECO:0000256" key="3">
    <source>
        <dbReference type="ARBA" id="ARBA00022723"/>
    </source>
</evidence>
<dbReference type="InterPro" id="IPR009056">
    <property type="entry name" value="Cyt_c-like_dom"/>
</dbReference>
<evidence type="ECO:0000313" key="9">
    <source>
        <dbReference type="EMBL" id="RFU18659.1"/>
    </source>
</evidence>
<sequence>MTGTDVSERNNGDRTMAGKRSSTLFAVCRVTVFCIAASFVFLASSWSANGQTHSTAYTAKGQKIFKANCTMCHDDDGTASGPTGKALGAANLTSPAIRKESNEALAHFISAGKGKMPSFQTTLTQQQIADAVQYIRSLGNTGAAHR</sequence>
<dbReference type="InterPro" id="IPR051811">
    <property type="entry name" value="Cytochrome_c550/c551-like"/>
</dbReference>
<keyword evidence="7" id="KW-0812">Transmembrane</keyword>
<dbReference type="GO" id="GO:0009055">
    <property type="term" value="F:electron transfer activity"/>
    <property type="evidence" value="ECO:0007669"/>
    <property type="project" value="InterPro"/>
</dbReference>
<gene>
    <name evidence="9" type="ORF">D0Y96_03705</name>
</gene>
<dbReference type="PANTHER" id="PTHR37823">
    <property type="entry name" value="CYTOCHROME C-553-LIKE"/>
    <property type="match status" value="1"/>
</dbReference>
<evidence type="ECO:0000256" key="1">
    <source>
        <dbReference type="ARBA" id="ARBA00022448"/>
    </source>
</evidence>
<dbReference type="Pfam" id="PF13442">
    <property type="entry name" value="Cytochrome_CBB3"/>
    <property type="match status" value="1"/>
</dbReference>
<dbReference type="AlphaFoldDB" id="A0A372IV45"/>
<proteinExistence type="predicted"/>
<organism evidence="9 10">
    <name type="scientific">Paracidobacterium acidisoli</name>
    <dbReference type="NCBI Taxonomy" id="2303751"/>
    <lineage>
        <taxon>Bacteria</taxon>
        <taxon>Pseudomonadati</taxon>
        <taxon>Acidobacteriota</taxon>
        <taxon>Terriglobia</taxon>
        <taxon>Terriglobales</taxon>
        <taxon>Acidobacteriaceae</taxon>
        <taxon>Paracidobacterium</taxon>
    </lineage>
</organism>
<dbReference type="EMBL" id="QVQT01000001">
    <property type="protein sequence ID" value="RFU18659.1"/>
    <property type="molecule type" value="Genomic_DNA"/>
</dbReference>
<evidence type="ECO:0000256" key="5">
    <source>
        <dbReference type="ARBA" id="ARBA00023004"/>
    </source>
</evidence>
<keyword evidence="2 6" id="KW-0349">Heme</keyword>